<gene>
    <name evidence="3" type="ORF">KJ970_09625</name>
</gene>
<feature type="signal peptide" evidence="1">
    <location>
        <begin position="1"/>
        <end position="24"/>
    </location>
</feature>
<accession>A0A948WCS3</accession>
<evidence type="ECO:0000259" key="2">
    <source>
        <dbReference type="Pfam" id="PF08291"/>
    </source>
</evidence>
<dbReference type="Proteomes" id="UP000777784">
    <property type="component" value="Unassembled WGS sequence"/>
</dbReference>
<dbReference type="InterPro" id="IPR013230">
    <property type="entry name" value="Peptidase_M15A_C"/>
</dbReference>
<dbReference type="InterPro" id="IPR009045">
    <property type="entry name" value="Zn_M74/Hedgehog-like"/>
</dbReference>
<dbReference type="Pfam" id="PF08291">
    <property type="entry name" value="Peptidase_M15_3"/>
    <property type="match status" value="1"/>
</dbReference>
<dbReference type="SUPFAM" id="SSF55166">
    <property type="entry name" value="Hedgehog/DD-peptidase"/>
    <property type="match status" value="1"/>
</dbReference>
<proteinExistence type="predicted"/>
<dbReference type="AlphaFoldDB" id="A0A948WCS3"/>
<evidence type="ECO:0000313" key="3">
    <source>
        <dbReference type="EMBL" id="MBU2691178.1"/>
    </source>
</evidence>
<feature type="domain" description="Peptidase M15A C-terminal" evidence="2">
    <location>
        <begin position="219"/>
        <end position="251"/>
    </location>
</feature>
<dbReference type="Gene3D" id="3.30.1380.10">
    <property type="match status" value="1"/>
</dbReference>
<keyword evidence="1" id="KW-0732">Signal</keyword>
<organism evidence="3 4">
    <name type="scientific">Eiseniibacteriota bacterium</name>
    <dbReference type="NCBI Taxonomy" id="2212470"/>
    <lineage>
        <taxon>Bacteria</taxon>
        <taxon>Candidatus Eiseniibacteriota</taxon>
    </lineage>
</organism>
<evidence type="ECO:0000256" key="1">
    <source>
        <dbReference type="SAM" id="SignalP"/>
    </source>
</evidence>
<reference evidence="3" key="1">
    <citation type="submission" date="2021-05" db="EMBL/GenBank/DDBJ databases">
        <title>Energy efficiency and biological interactions define the core microbiome of deep oligotrophic groundwater.</title>
        <authorList>
            <person name="Mehrshad M."/>
            <person name="Lopez-Fernandez M."/>
            <person name="Bell E."/>
            <person name="Bernier-Latmani R."/>
            <person name="Bertilsson S."/>
            <person name="Dopson M."/>
        </authorList>
    </citation>
    <scope>NUCLEOTIDE SEQUENCE</scope>
    <source>
        <strain evidence="3">Modern_marine.mb.64</strain>
    </source>
</reference>
<dbReference type="EMBL" id="JAHJDP010000046">
    <property type="protein sequence ID" value="MBU2691178.1"/>
    <property type="molecule type" value="Genomic_DNA"/>
</dbReference>
<comment type="caution">
    <text evidence="3">The sequence shown here is derived from an EMBL/GenBank/DDBJ whole genome shotgun (WGS) entry which is preliminary data.</text>
</comment>
<feature type="chain" id="PRO_5037646223" evidence="1">
    <location>
        <begin position="25"/>
        <end position="323"/>
    </location>
</feature>
<evidence type="ECO:0000313" key="4">
    <source>
        <dbReference type="Proteomes" id="UP000777784"/>
    </source>
</evidence>
<sequence>MSRRPAISFVAFVAILCAPAPAPASQGSALPYETGRADFNLKFKGMKNPYNTFAIYLLPNELVSFDLDPKPRSAWRLEGDLTASCSKDFSLTWTAPKVPGLYHIRIHHPDVGDSMSLNVFVMVPSSNVKNGYLNGYRIGDYPKIPLKNLKIYEAPRGFIEVTQENEKTLVSPHFNIGQFLCHQEGGSPKYVVVKEKLVLKLELILRKTNEAGIHCGTFNIMSGYRTPYYNKSIGNVKYSRHVYGGAADIFIDADPLNGVMDDLNHDGEIDYRDAAVLYDIVDVLYGKPFYEHFLGGLARYRKTQNHGPFVHVDVRGFRARWGD</sequence>
<protein>
    <submittedName>
        <fullName evidence="3">Peptidase M15A</fullName>
    </submittedName>
</protein>
<name>A0A948WCS3_UNCEI</name>